<evidence type="ECO:0000313" key="1">
    <source>
        <dbReference type="EMBL" id="AUG85418.1"/>
    </source>
</evidence>
<dbReference type="EMBL" id="MG652450">
    <property type="protein sequence ID" value="AUG85418.1"/>
    <property type="molecule type" value="Genomic_DNA"/>
</dbReference>
<reference evidence="1 2" key="1">
    <citation type="submission" date="2017-12" db="EMBL/GenBank/DDBJ databases">
        <title>Complete genome sequence of Ralstonia solanacearum infecting bacteriophage RS-IDN-P1 isolated from eggplant soil in Indonesia.</title>
        <authorList>
            <person name="Addy H.S."/>
            <person name="Farid M.M."/>
            <person name="Ahmad A.A."/>
            <person name="Huang Q."/>
        </authorList>
    </citation>
    <scope>NUCLEOTIDE SEQUENCE [LARGE SCALE GENOMIC DNA]</scope>
</reference>
<name>A0A2P0VPG0_9CAUD</name>
<proteinExistence type="predicted"/>
<sequence>MTHKIEWEYRGVFSMVTASADGETVSQAIVGDFNLEANAAAVLAAEKTVTDLLSTILSTKDTNDRP</sequence>
<organism evidence="1 2">
    <name type="scientific">Ralstonia phage RsoP1IDN</name>
    <dbReference type="NCBI Taxonomy" id="2060091"/>
    <lineage>
        <taxon>Viruses</taxon>
        <taxon>Duplodnaviria</taxon>
        <taxon>Heunggongvirae</taxon>
        <taxon>Uroviricota</taxon>
        <taxon>Caudoviricetes</taxon>
        <taxon>Autographivirales</taxon>
        <taxon>Autonotataviridae</taxon>
        <taxon>Okabevirinae</taxon>
        <taxon>Higashivirus</taxon>
        <taxon>Higashivirus RsoP1IDN</taxon>
    </lineage>
</organism>
<evidence type="ECO:0000313" key="2">
    <source>
        <dbReference type="Proteomes" id="UP000242003"/>
    </source>
</evidence>
<keyword evidence="2" id="KW-1185">Reference proteome</keyword>
<dbReference type="Proteomes" id="UP000242003">
    <property type="component" value="Segment"/>
</dbReference>
<accession>A0A2P0VPG0</accession>
<gene>
    <name evidence="1" type="ORF">RsoP1IDN_17</name>
</gene>
<protein>
    <submittedName>
        <fullName evidence="1">Uncharacterized protein</fullName>
    </submittedName>
</protein>